<feature type="region of interest" description="Disordered" evidence="7">
    <location>
        <begin position="1"/>
        <end position="20"/>
    </location>
</feature>
<feature type="region of interest" description="Disordered" evidence="7">
    <location>
        <begin position="54"/>
        <end position="81"/>
    </location>
</feature>
<dbReference type="GO" id="GO:0003964">
    <property type="term" value="F:RNA-directed DNA polymerase activity"/>
    <property type="evidence" value="ECO:0007669"/>
    <property type="project" value="UniProtKB-KW"/>
</dbReference>
<dbReference type="Gene3D" id="3.10.10.10">
    <property type="entry name" value="HIV Type 1 Reverse Transcriptase, subunit A, domain 1"/>
    <property type="match status" value="1"/>
</dbReference>
<dbReference type="Proteomes" id="UP001152622">
    <property type="component" value="Unassembled WGS sequence"/>
</dbReference>
<keyword evidence="3" id="KW-0540">Nuclease</keyword>
<dbReference type="GO" id="GO:0006508">
    <property type="term" value="P:proteolysis"/>
    <property type="evidence" value="ECO:0007669"/>
    <property type="project" value="InterPro"/>
</dbReference>
<dbReference type="Gene3D" id="3.30.420.10">
    <property type="entry name" value="Ribonuclease H-like superfamily/Ribonuclease H"/>
    <property type="match status" value="1"/>
</dbReference>
<evidence type="ECO:0000313" key="9">
    <source>
        <dbReference type="EMBL" id="KAJ8332036.1"/>
    </source>
</evidence>
<dbReference type="CDD" id="cd09274">
    <property type="entry name" value="RNase_HI_RT_Ty3"/>
    <property type="match status" value="1"/>
</dbReference>
<keyword evidence="1" id="KW-0808">Transferase</keyword>
<dbReference type="EMBL" id="JAINUF010000056">
    <property type="protein sequence ID" value="KAJ8332036.1"/>
    <property type="molecule type" value="Genomic_DNA"/>
</dbReference>
<dbReference type="InterPro" id="IPR001969">
    <property type="entry name" value="Aspartic_peptidase_AS"/>
</dbReference>
<dbReference type="InterPro" id="IPR012337">
    <property type="entry name" value="RNaseH-like_sf"/>
</dbReference>
<evidence type="ECO:0000256" key="5">
    <source>
        <dbReference type="ARBA" id="ARBA00022801"/>
    </source>
</evidence>
<dbReference type="PANTHER" id="PTHR37984:SF5">
    <property type="entry name" value="PROTEIN NYNRIN-LIKE"/>
    <property type="match status" value="1"/>
</dbReference>
<dbReference type="AlphaFoldDB" id="A0A9Q1E4B0"/>
<feature type="domain" description="Reverse transcriptase RNase H-like" evidence="8">
    <location>
        <begin position="629"/>
        <end position="706"/>
    </location>
</feature>
<dbReference type="Pfam" id="PF17917">
    <property type="entry name" value="RT_RNaseH"/>
    <property type="match status" value="1"/>
</dbReference>
<evidence type="ECO:0000256" key="3">
    <source>
        <dbReference type="ARBA" id="ARBA00022722"/>
    </source>
</evidence>
<dbReference type="GO" id="GO:0004519">
    <property type="term" value="F:endonuclease activity"/>
    <property type="evidence" value="ECO:0007669"/>
    <property type="project" value="UniProtKB-KW"/>
</dbReference>
<evidence type="ECO:0000256" key="1">
    <source>
        <dbReference type="ARBA" id="ARBA00022679"/>
    </source>
</evidence>
<evidence type="ECO:0000256" key="2">
    <source>
        <dbReference type="ARBA" id="ARBA00022695"/>
    </source>
</evidence>
<proteinExistence type="predicted"/>
<evidence type="ECO:0000259" key="8">
    <source>
        <dbReference type="Pfam" id="PF17917"/>
    </source>
</evidence>
<gene>
    <name evidence="9" type="ORF">SKAU_G00429830</name>
</gene>
<accession>A0A9Q1E4B0</accession>
<evidence type="ECO:0000256" key="4">
    <source>
        <dbReference type="ARBA" id="ARBA00022759"/>
    </source>
</evidence>
<dbReference type="InterPro" id="IPR021109">
    <property type="entry name" value="Peptidase_aspartic_dom_sf"/>
</dbReference>
<dbReference type="SUPFAM" id="SSF50630">
    <property type="entry name" value="Acid proteases"/>
    <property type="match status" value="1"/>
</dbReference>
<keyword evidence="5" id="KW-0378">Hydrolase</keyword>
<dbReference type="Gene3D" id="2.40.70.10">
    <property type="entry name" value="Acid Proteases"/>
    <property type="match status" value="1"/>
</dbReference>
<keyword evidence="10" id="KW-1185">Reference proteome</keyword>
<dbReference type="PANTHER" id="PTHR37984">
    <property type="entry name" value="PROTEIN CBG26694"/>
    <property type="match status" value="1"/>
</dbReference>
<dbReference type="SUPFAM" id="SSF56672">
    <property type="entry name" value="DNA/RNA polymerases"/>
    <property type="match status" value="1"/>
</dbReference>
<sequence length="936" mass="102622">MFSNGARIKPEETDDEYGEGAYGWPADWAEELRRTADLRARMRDTARRLAAEAGLGARSGHRISGSKRATSPRPETAPLHDGVASSRAVNKHGRAHVAVSPVPVKTPKYSGKADWEAFHAQFELLACAAGWSDENKALQLALCLTDDALACLLLLSPEERSEYGALVGALRRRFGQCTQPGLLRSELGSRCRQPGEPLRALANDIESLARRAYAHMPPSVQDGASSQAVPQLCQGSGKRPRVCIDGAVRTPGFSPQRSSPPQGGQQYRWGSGGPLPPEADTSTQQEPVVVGWTHVGDFCHIPVTVDGVLYSALIDTGSTATLVRPDIVPRGTQLEQTSVQLRTVTGDLAPMVGKGLITLSVGGRSVRSSVWVARVQDPCILGLDFLRSTGAVLDLGNGTLSFPGGPTVGMLSPAHLAKPQLQPVKAAEPDSVSTTPLGARYASPAPLPHYLHSAPLNMRVKDYSLAKRRASLVRRSYPPATPAAHPSTSLGPIPLAQLPQMGEQERLSAVREIWRKNCDGLEPQQQEALWGLLLEFKDIFALTEEDVGQTHLAQHDIITGDAQPVKMRPRRLPLARQEAADKALWEMQQEGIIEPSDSPWASPVVMVPKKGGKWRFCVDYRRLNEVGPGGERVVAYYSRTFDKAERRYCVTRRELLAVVLAIRHFKYYLCGLHFTVRTDHSALQWLMSFKEPEGQVARWIEELQSYHFSVVHRAGARHTNADALSRRPCAADGCHYCERREARESELCAEGEACAVGHKAGEPVCRTLQVVDADEWRLQQEQDTDIQPVLQWVDAQQRPLWEEVAAYSPATKALWSKFGALRMKDGVLERAFRAPATGVLLEPAQEGCEGFLSPLRSLTPGQSQAELQQFPVGAPMERVGIDVMGPFPLSDRGNRYVLTAMDYFSKWPEAYALPDQEAETIVDALVGGNDQPLWGT</sequence>
<dbReference type="InterPro" id="IPR050951">
    <property type="entry name" value="Retrovirus_Pol_polyprotein"/>
</dbReference>
<keyword evidence="2" id="KW-0548">Nucleotidyltransferase</keyword>
<protein>
    <recommendedName>
        <fullName evidence="8">Reverse transcriptase RNase H-like domain-containing protein</fullName>
    </recommendedName>
</protein>
<dbReference type="GO" id="GO:0004190">
    <property type="term" value="F:aspartic-type endopeptidase activity"/>
    <property type="evidence" value="ECO:0007669"/>
    <property type="project" value="InterPro"/>
</dbReference>
<reference evidence="9" key="1">
    <citation type="journal article" date="2023" name="Science">
        <title>Genome structures resolve the early diversification of teleost fishes.</title>
        <authorList>
            <person name="Parey E."/>
            <person name="Louis A."/>
            <person name="Montfort J."/>
            <person name="Bouchez O."/>
            <person name="Roques C."/>
            <person name="Iampietro C."/>
            <person name="Lluch J."/>
            <person name="Castinel A."/>
            <person name="Donnadieu C."/>
            <person name="Desvignes T."/>
            <person name="Floi Bucao C."/>
            <person name="Jouanno E."/>
            <person name="Wen M."/>
            <person name="Mejri S."/>
            <person name="Dirks R."/>
            <person name="Jansen H."/>
            <person name="Henkel C."/>
            <person name="Chen W.J."/>
            <person name="Zahm M."/>
            <person name="Cabau C."/>
            <person name="Klopp C."/>
            <person name="Thompson A.W."/>
            <person name="Robinson-Rechavi M."/>
            <person name="Braasch I."/>
            <person name="Lecointre G."/>
            <person name="Bobe J."/>
            <person name="Postlethwait J.H."/>
            <person name="Berthelot C."/>
            <person name="Roest Crollius H."/>
            <person name="Guiguen Y."/>
        </authorList>
    </citation>
    <scope>NUCLEOTIDE SEQUENCE</scope>
    <source>
        <strain evidence="9">WJC10195</strain>
    </source>
</reference>
<keyword evidence="6" id="KW-0695">RNA-directed DNA polymerase</keyword>
<keyword evidence="4" id="KW-0255">Endonuclease</keyword>
<dbReference type="PROSITE" id="PS00141">
    <property type="entry name" value="ASP_PROTEASE"/>
    <property type="match status" value="1"/>
</dbReference>
<name>A0A9Q1E4B0_SYNKA</name>
<dbReference type="InterPro" id="IPR036397">
    <property type="entry name" value="RNaseH_sf"/>
</dbReference>
<organism evidence="9 10">
    <name type="scientific">Synaphobranchus kaupii</name>
    <name type="common">Kaup's arrowtooth eel</name>
    <dbReference type="NCBI Taxonomy" id="118154"/>
    <lineage>
        <taxon>Eukaryota</taxon>
        <taxon>Metazoa</taxon>
        <taxon>Chordata</taxon>
        <taxon>Craniata</taxon>
        <taxon>Vertebrata</taxon>
        <taxon>Euteleostomi</taxon>
        <taxon>Actinopterygii</taxon>
        <taxon>Neopterygii</taxon>
        <taxon>Teleostei</taxon>
        <taxon>Anguilliformes</taxon>
        <taxon>Synaphobranchidae</taxon>
        <taxon>Synaphobranchus</taxon>
    </lineage>
</organism>
<dbReference type="SUPFAM" id="SSF53098">
    <property type="entry name" value="Ribonuclease H-like"/>
    <property type="match status" value="1"/>
</dbReference>
<evidence type="ECO:0000256" key="7">
    <source>
        <dbReference type="SAM" id="MobiDB-lite"/>
    </source>
</evidence>
<comment type="caution">
    <text evidence="9">The sequence shown here is derived from an EMBL/GenBank/DDBJ whole genome shotgun (WGS) entry which is preliminary data.</text>
</comment>
<evidence type="ECO:0000256" key="6">
    <source>
        <dbReference type="ARBA" id="ARBA00022918"/>
    </source>
</evidence>
<dbReference type="InterPro" id="IPR041373">
    <property type="entry name" value="RT_RNaseH"/>
</dbReference>
<dbReference type="Pfam" id="PF13650">
    <property type="entry name" value="Asp_protease_2"/>
    <property type="match status" value="1"/>
</dbReference>
<evidence type="ECO:0000313" key="10">
    <source>
        <dbReference type="Proteomes" id="UP001152622"/>
    </source>
</evidence>
<feature type="region of interest" description="Disordered" evidence="7">
    <location>
        <begin position="248"/>
        <end position="283"/>
    </location>
</feature>
<dbReference type="GO" id="GO:0003676">
    <property type="term" value="F:nucleic acid binding"/>
    <property type="evidence" value="ECO:0007669"/>
    <property type="project" value="InterPro"/>
</dbReference>
<feature type="compositionally biased region" description="Low complexity" evidence="7">
    <location>
        <begin position="251"/>
        <end position="266"/>
    </location>
</feature>
<dbReference type="OrthoDB" id="6761011at2759"/>
<dbReference type="InterPro" id="IPR043502">
    <property type="entry name" value="DNA/RNA_pol_sf"/>
</dbReference>